<dbReference type="PROSITE" id="PS50198">
    <property type="entry name" value="PPIC_PPIASE_2"/>
    <property type="match status" value="2"/>
</dbReference>
<dbReference type="Pfam" id="PF00639">
    <property type="entry name" value="Rotamase"/>
    <property type="match status" value="2"/>
</dbReference>
<dbReference type="PANTHER" id="PTHR47637:SF1">
    <property type="entry name" value="CHAPERONE SURA"/>
    <property type="match status" value="1"/>
</dbReference>
<dbReference type="InterPro" id="IPR046357">
    <property type="entry name" value="PPIase_dom_sf"/>
</dbReference>
<keyword evidence="2 5" id="KW-0413">Isomerase</keyword>
<dbReference type="InterPro" id="IPR027304">
    <property type="entry name" value="Trigger_fact/SurA_dom_sf"/>
</dbReference>
<evidence type="ECO:0000256" key="1">
    <source>
        <dbReference type="ARBA" id="ARBA00022729"/>
    </source>
</evidence>
<evidence type="ECO:0000259" key="4">
    <source>
        <dbReference type="PROSITE" id="PS50198"/>
    </source>
</evidence>
<accession>A0AB33J299</accession>
<dbReference type="Gene3D" id="1.10.4030.10">
    <property type="entry name" value="Porin chaperone SurA, peptide-binding domain"/>
    <property type="match status" value="1"/>
</dbReference>
<keyword evidence="1 3" id="KW-0732">Signal</keyword>
<dbReference type="SUPFAM" id="SSF54534">
    <property type="entry name" value="FKBP-like"/>
    <property type="match status" value="2"/>
</dbReference>
<proteinExistence type="predicted"/>
<organism evidence="5">
    <name type="scientific">Prevotella sp. GTC17253</name>
    <dbReference type="NCBI Taxonomy" id="3236793"/>
    <lineage>
        <taxon>Bacteria</taxon>
        <taxon>Pseudomonadati</taxon>
        <taxon>Bacteroidota</taxon>
        <taxon>Bacteroidia</taxon>
        <taxon>Bacteroidales</taxon>
        <taxon>Prevotellaceae</taxon>
        <taxon>Prevotella</taxon>
    </lineage>
</organism>
<feature type="chain" id="PRO_5044296003" evidence="3">
    <location>
        <begin position="25"/>
        <end position="479"/>
    </location>
</feature>
<name>A0AB33J299_9BACT</name>
<evidence type="ECO:0000256" key="2">
    <source>
        <dbReference type="PROSITE-ProRule" id="PRU00278"/>
    </source>
</evidence>
<keyword evidence="2" id="KW-0697">Rotamase</keyword>
<dbReference type="InterPro" id="IPR000297">
    <property type="entry name" value="PPIase_PpiC"/>
</dbReference>
<dbReference type="AlphaFoldDB" id="A0AB33J299"/>
<dbReference type="PANTHER" id="PTHR47637">
    <property type="entry name" value="CHAPERONE SURA"/>
    <property type="match status" value="1"/>
</dbReference>
<feature type="domain" description="PpiC" evidence="4">
    <location>
        <begin position="302"/>
        <end position="401"/>
    </location>
</feature>
<feature type="domain" description="PpiC" evidence="4">
    <location>
        <begin position="197"/>
        <end position="299"/>
    </location>
</feature>
<dbReference type="GO" id="GO:0003755">
    <property type="term" value="F:peptidyl-prolyl cis-trans isomerase activity"/>
    <property type="evidence" value="ECO:0007669"/>
    <property type="project" value="UniProtKB-KW"/>
</dbReference>
<evidence type="ECO:0000313" key="5">
    <source>
        <dbReference type="EMBL" id="BFO72307.1"/>
    </source>
</evidence>
<protein>
    <submittedName>
        <fullName evidence="5">Peptidylprolyl isomerase</fullName>
    </submittedName>
</protein>
<dbReference type="SUPFAM" id="SSF109998">
    <property type="entry name" value="Triger factor/SurA peptide-binding domain-like"/>
    <property type="match status" value="1"/>
</dbReference>
<sequence length="479" mass="54267">MKKGNKILMGCVAVMLLAGMSARAGKTGRQTGSQADTTSAKEEVQVPQNAVVDEVIWVVGDEPILKSDVEAARMQGEVEGVKWGGNPDCMIPEQIAVQKLFLHQAAIDSIEVSDAEVNQDVEQQINFWINSAGSREKLEEYRNQTIAQMRDEMHDEFKNRKLIENMRRELVKDVTVTPSDVRNYFRNVPEDSLPFVPTEVEVEIIVRQPRIEQTEINRVKDQLRNFTERVTSGETSFATLARLYSEDPGSARMGGEMDYMGRGMLDPTFASVAFNLTDPKKISKICESEFGFHIIQLIDKRGDKVKVRHLLMKPKVSEDALAKAHARLDSISSDIKAGKFTFEEAATFISEDKDTKNNHGLMAFNDVQNQAMTSKFQMKDLPTEVARQVEGMKVGDISEPFSMINSKGKQVVAIVKLKSRTEGHKAKITEDFQVMKNLVLAKEKEKKIHDWVVDKIKHTYVRMNEHYRGCKFEYQGWVK</sequence>
<evidence type="ECO:0000256" key="3">
    <source>
        <dbReference type="SAM" id="SignalP"/>
    </source>
</evidence>
<dbReference type="EMBL" id="AP035785">
    <property type="protein sequence ID" value="BFO72307.1"/>
    <property type="molecule type" value="Genomic_DNA"/>
</dbReference>
<dbReference type="Gene3D" id="3.10.50.40">
    <property type="match status" value="2"/>
</dbReference>
<dbReference type="InterPro" id="IPR050280">
    <property type="entry name" value="OMP_Chaperone_SurA"/>
</dbReference>
<feature type="signal peptide" evidence="3">
    <location>
        <begin position="1"/>
        <end position="24"/>
    </location>
</feature>
<reference evidence="5" key="1">
    <citation type="submission" date="2024-07" db="EMBL/GenBank/DDBJ databases">
        <title>Complete genome sequence of Prevotella sp. YM-2024 GTC17253.</title>
        <authorList>
            <person name="Hayashi M."/>
            <person name="Muto Y."/>
            <person name="Tanaka K."/>
            <person name="Niwa H."/>
        </authorList>
    </citation>
    <scope>NUCLEOTIDE SEQUENCE</scope>
    <source>
        <strain evidence="5">GTC17253</strain>
    </source>
</reference>
<gene>
    <name evidence="5" type="ORF">GTC17253_22730</name>
</gene>